<comment type="cofactor">
    <cofactor evidence="6">
        <name>Mg(2+)</name>
        <dbReference type="ChEBI" id="CHEBI:18420"/>
    </cofactor>
    <cofactor evidence="6">
        <name>Mn(2+)</name>
        <dbReference type="ChEBI" id="CHEBI:29035"/>
    </cofactor>
    <text evidence="6">Divalent metal cations. Mg(2+) or Mn(2+).</text>
</comment>
<feature type="binding site" evidence="6">
    <location>
        <position position="181"/>
    </location>
    <ligand>
        <name>a divalent metal cation</name>
        <dbReference type="ChEBI" id="CHEBI:60240"/>
        <label>3</label>
    </ligand>
</feature>
<keyword evidence="4 6" id="KW-0520">NAD</keyword>
<dbReference type="InterPro" id="IPR049734">
    <property type="entry name" value="NudC-like_C"/>
</dbReference>
<feature type="binding site" evidence="6">
    <location>
        <position position="185"/>
    </location>
    <ligand>
        <name>a divalent metal cation</name>
        <dbReference type="ChEBI" id="CHEBI:60240"/>
        <label>3</label>
    </ligand>
</feature>
<feature type="binding site" evidence="6">
    <location>
        <begin position="199"/>
        <end position="206"/>
    </location>
    <ligand>
        <name>substrate</name>
    </ligand>
</feature>
<dbReference type="InterPro" id="IPR022925">
    <property type="entry name" value="RNA_Hydrolase_NudC"/>
</dbReference>
<dbReference type="Gene3D" id="3.90.79.20">
    <property type="match status" value="1"/>
</dbReference>
<keyword evidence="6" id="KW-0862">Zinc</keyword>
<keyword evidence="5 6" id="KW-0464">Manganese</keyword>
<feature type="short sequence motif" description="Nudix box" evidence="6">
    <location>
        <begin position="166"/>
        <end position="187"/>
    </location>
</feature>
<dbReference type="PANTHER" id="PTHR11383">
    <property type="entry name" value="NUCLEOSIDE DIPHOSPHATE-LINKED MOIETY X MOTIF 13"/>
    <property type="match status" value="1"/>
</dbReference>
<comment type="similarity">
    <text evidence="6">Belongs to the Nudix hydrolase family. NudC subfamily.</text>
</comment>
<name>A0A6J4QI44_9ACTN</name>
<dbReference type="InterPro" id="IPR000086">
    <property type="entry name" value="NUDIX_hydrolase_dom"/>
</dbReference>
<evidence type="ECO:0000256" key="4">
    <source>
        <dbReference type="ARBA" id="ARBA00023027"/>
    </source>
</evidence>
<dbReference type="InterPro" id="IPR015797">
    <property type="entry name" value="NUDIX_hydrolase-like_dom_sf"/>
</dbReference>
<dbReference type="Pfam" id="PF00293">
    <property type="entry name" value="NUDIX"/>
    <property type="match status" value="1"/>
</dbReference>
<feature type="binding site" evidence="6">
    <location>
        <position position="123"/>
    </location>
    <ligand>
        <name>Zn(2+)</name>
        <dbReference type="ChEBI" id="CHEBI:29105"/>
    </ligand>
</feature>
<dbReference type="Pfam" id="PF09297">
    <property type="entry name" value="Zn_ribbon_NUD"/>
    <property type="match status" value="1"/>
</dbReference>
<feature type="binding site" evidence="6">
    <location>
        <position position="185"/>
    </location>
    <ligand>
        <name>a divalent metal cation</name>
        <dbReference type="ChEBI" id="CHEBI:60240"/>
        <label>1</label>
    </ligand>
</feature>
<comment type="caution">
    <text evidence="6">Lacks conserved residue(s) required for the propagation of feature annotation.</text>
</comment>
<feature type="binding site" evidence="6">
    <location>
        <position position="226"/>
    </location>
    <ligand>
        <name>a divalent metal cation</name>
        <dbReference type="ChEBI" id="CHEBI:60240"/>
        <label>1</label>
    </ligand>
</feature>
<dbReference type="PROSITE" id="PS00893">
    <property type="entry name" value="NUDIX_BOX"/>
    <property type="match status" value="1"/>
</dbReference>
<dbReference type="PRINTS" id="PR00502">
    <property type="entry name" value="NUDIXFAMILY"/>
</dbReference>
<evidence type="ECO:0000259" key="7">
    <source>
        <dbReference type="PROSITE" id="PS51462"/>
    </source>
</evidence>
<feature type="binding site" evidence="6">
    <location>
        <position position="165"/>
    </location>
    <ligand>
        <name>a divalent metal cation</name>
        <dbReference type="ChEBI" id="CHEBI:60240"/>
        <label>1</label>
    </ligand>
</feature>
<feature type="binding site" evidence="6">
    <location>
        <position position="75"/>
    </location>
    <ligand>
        <name>substrate</name>
    </ligand>
</feature>
<feature type="binding site" evidence="6">
    <location>
        <position position="118"/>
    </location>
    <ligand>
        <name>substrate</name>
    </ligand>
</feature>
<feature type="binding site" evidence="6">
    <location>
        <position position="105"/>
    </location>
    <ligand>
        <name>Zn(2+)</name>
        <dbReference type="ChEBI" id="CHEBI:29105"/>
    </ligand>
</feature>
<dbReference type="PROSITE" id="PS51462">
    <property type="entry name" value="NUDIX"/>
    <property type="match status" value="1"/>
</dbReference>
<comment type="cofactor">
    <cofactor evidence="6">
        <name>Zn(2+)</name>
        <dbReference type="ChEBI" id="CHEBI:29105"/>
    </cofactor>
    <text evidence="6">Binds 1 zinc ion per subunit.</text>
</comment>
<keyword evidence="3 6" id="KW-0460">Magnesium</keyword>
<gene>
    <name evidence="6" type="primary">nudC</name>
    <name evidence="8" type="ORF">AVDCRST_MAG28-640</name>
</gene>
<dbReference type="HAMAP" id="MF_00297">
    <property type="entry name" value="Nudix_NudC"/>
    <property type="match status" value="1"/>
</dbReference>
<keyword evidence="2 6" id="KW-0378">Hydrolase</keyword>
<sequence length="269" mass="29985">MTNTEAVLWFALREEQLLVRDEEPVGVPSAVSVEDLGLSVTFEQEVGVVDGRRCLAVDLPTDAEAPEGMVFRDLRGLWGVDDEAFFKMAGRAKQIVEWNRTNRFCGRDGTETVPVPMELAKKCPRCGMVFYPRLSPAAIVLVSRGDEILMARSPGFPPGMYSVLAGFVEPGESIEETIKREIREEVGVEVENLRYFGSQPWPFPNSLMIGFIVDYAGGELRIDPSEIEDAGWYRIDDLPQLPPRVSIARAMIDEFVARRGRGRQASEAS</sequence>
<feature type="domain" description="Nudix hydrolase" evidence="7">
    <location>
        <begin position="132"/>
        <end position="255"/>
    </location>
</feature>
<dbReference type="EC" id="3.6.1.22" evidence="6"/>
<dbReference type="InterPro" id="IPR015375">
    <property type="entry name" value="NADH_PPase-like_N"/>
</dbReference>
<dbReference type="AlphaFoldDB" id="A0A6J4QI44"/>
<feature type="binding site" evidence="6">
    <location>
        <position position="181"/>
    </location>
    <ligand>
        <name>a divalent metal cation</name>
        <dbReference type="ChEBI" id="CHEBI:60240"/>
        <label>2</label>
    </ligand>
</feature>
<evidence type="ECO:0000256" key="2">
    <source>
        <dbReference type="ARBA" id="ARBA00022801"/>
    </source>
</evidence>
<dbReference type="NCBIfam" id="NF001299">
    <property type="entry name" value="PRK00241.1"/>
    <property type="match status" value="1"/>
</dbReference>
<feature type="binding site" evidence="6">
    <location>
        <position position="248"/>
    </location>
    <ligand>
        <name>substrate</name>
    </ligand>
</feature>
<keyword evidence="1 6" id="KW-0479">Metal-binding</keyword>
<dbReference type="SUPFAM" id="SSF55811">
    <property type="entry name" value="Nudix"/>
    <property type="match status" value="2"/>
</dbReference>
<dbReference type="GO" id="GO:0000210">
    <property type="term" value="F:NAD+ diphosphatase activity"/>
    <property type="evidence" value="ECO:0007669"/>
    <property type="project" value="UniProtKB-UniRule"/>
</dbReference>
<feature type="binding site" evidence="6">
    <location>
        <position position="226"/>
    </location>
    <ligand>
        <name>a divalent metal cation</name>
        <dbReference type="ChEBI" id="CHEBI:60240"/>
        <label>3</label>
    </ligand>
</feature>
<dbReference type="GO" id="GO:0008270">
    <property type="term" value="F:zinc ion binding"/>
    <property type="evidence" value="ECO:0007669"/>
    <property type="project" value="UniProtKB-UniRule"/>
</dbReference>
<dbReference type="InterPro" id="IPR020476">
    <property type="entry name" value="Nudix_hydrolase"/>
</dbReference>
<evidence type="ECO:0000313" key="8">
    <source>
        <dbReference type="EMBL" id="CAA9445189.1"/>
    </source>
</evidence>
<dbReference type="Gene3D" id="3.90.79.10">
    <property type="entry name" value="Nucleoside Triphosphate Pyrophosphohydrolase"/>
    <property type="match status" value="1"/>
</dbReference>
<dbReference type="EMBL" id="CADCVE010000018">
    <property type="protein sequence ID" value="CAA9445189.1"/>
    <property type="molecule type" value="Genomic_DNA"/>
</dbReference>
<proteinExistence type="inferred from homology"/>
<organism evidence="8">
    <name type="scientific">uncultured Rubrobacteraceae bacterium</name>
    <dbReference type="NCBI Taxonomy" id="349277"/>
    <lineage>
        <taxon>Bacteria</taxon>
        <taxon>Bacillati</taxon>
        <taxon>Actinomycetota</taxon>
        <taxon>Rubrobacteria</taxon>
        <taxon>Rubrobacterales</taxon>
        <taxon>Rubrobacteraceae</taxon>
        <taxon>environmental samples</taxon>
    </lineage>
</organism>
<accession>A0A6J4QI44</accession>
<dbReference type="GO" id="GO:0000287">
    <property type="term" value="F:magnesium ion binding"/>
    <property type="evidence" value="ECO:0007669"/>
    <property type="project" value="UniProtKB-UniRule"/>
</dbReference>
<dbReference type="CDD" id="cd03429">
    <property type="entry name" value="NUDIX_NADH_pyrophosphatase_Nudt13"/>
    <property type="match status" value="1"/>
</dbReference>
<dbReference type="EC" id="3.6.1.-" evidence="6"/>
<dbReference type="InterPro" id="IPR020084">
    <property type="entry name" value="NUDIX_hydrolase_CS"/>
</dbReference>
<evidence type="ECO:0000256" key="5">
    <source>
        <dbReference type="ARBA" id="ARBA00023211"/>
    </source>
</evidence>
<feature type="binding site" evidence="6">
    <location>
        <position position="126"/>
    </location>
    <ligand>
        <name>Zn(2+)</name>
        <dbReference type="ChEBI" id="CHEBI:29105"/>
    </ligand>
</feature>
<dbReference type="InterPro" id="IPR015376">
    <property type="entry name" value="Znr_NADH_PPase"/>
</dbReference>
<evidence type="ECO:0000256" key="6">
    <source>
        <dbReference type="HAMAP-Rule" id="MF_00297"/>
    </source>
</evidence>
<dbReference type="Pfam" id="PF09296">
    <property type="entry name" value="NUDIX-like"/>
    <property type="match status" value="1"/>
</dbReference>
<dbReference type="GO" id="GO:0030145">
    <property type="term" value="F:manganese ion binding"/>
    <property type="evidence" value="ECO:0007669"/>
    <property type="project" value="UniProtKB-UniRule"/>
</dbReference>
<feature type="binding site" evidence="6">
    <location>
        <position position="131"/>
    </location>
    <ligand>
        <name>substrate</name>
    </ligand>
</feature>
<comment type="catalytic activity">
    <reaction evidence="6">
        <text>NADH + H2O = reduced beta-nicotinamide D-ribonucleotide + AMP + 2 H(+)</text>
        <dbReference type="Rhea" id="RHEA:48868"/>
        <dbReference type="ChEBI" id="CHEBI:15377"/>
        <dbReference type="ChEBI" id="CHEBI:15378"/>
        <dbReference type="ChEBI" id="CHEBI:57945"/>
        <dbReference type="ChEBI" id="CHEBI:90832"/>
        <dbReference type="ChEBI" id="CHEBI:456215"/>
        <dbReference type="EC" id="3.6.1.22"/>
    </reaction>
</comment>
<comment type="catalytic activity">
    <reaction evidence="6">
        <text>a 5'-end NAD(+)-phospho-ribonucleoside in mRNA + H2O = a 5'-end phospho-adenosine-phospho-ribonucleoside in mRNA + beta-nicotinamide D-ribonucleotide + 2 H(+)</text>
        <dbReference type="Rhea" id="RHEA:60876"/>
        <dbReference type="Rhea" id="RHEA-COMP:15698"/>
        <dbReference type="Rhea" id="RHEA-COMP:15719"/>
        <dbReference type="ChEBI" id="CHEBI:14649"/>
        <dbReference type="ChEBI" id="CHEBI:15377"/>
        <dbReference type="ChEBI" id="CHEBI:15378"/>
        <dbReference type="ChEBI" id="CHEBI:144029"/>
        <dbReference type="ChEBI" id="CHEBI:144051"/>
    </reaction>
</comment>
<evidence type="ECO:0000256" key="1">
    <source>
        <dbReference type="ARBA" id="ARBA00022723"/>
    </source>
</evidence>
<comment type="function">
    <text evidence="6">mRNA decapping enzyme that specifically removes the nicotinamide adenine dinucleotide (NAD) cap from a subset of mRNAs by hydrolyzing the diphosphate linkage to produce nicotinamide mononucleotide (NMN) and 5' monophosphate mRNA. The NAD-cap is present at the 5'-end of some mRNAs and stabilizes RNA against 5'-processing. Has preference for mRNAs with a 5'-end purine. Catalyzes the hydrolysis of a broad range of dinucleotide pyrophosphates.</text>
</comment>
<comment type="catalytic activity">
    <reaction evidence="6">
        <text>NAD(+) + H2O = beta-nicotinamide D-ribonucleotide + AMP + 2 H(+)</text>
        <dbReference type="Rhea" id="RHEA:11800"/>
        <dbReference type="ChEBI" id="CHEBI:14649"/>
        <dbReference type="ChEBI" id="CHEBI:15377"/>
        <dbReference type="ChEBI" id="CHEBI:15378"/>
        <dbReference type="ChEBI" id="CHEBI:57540"/>
        <dbReference type="ChEBI" id="CHEBI:456215"/>
        <dbReference type="EC" id="3.6.1.22"/>
    </reaction>
</comment>
<protein>
    <recommendedName>
        <fullName evidence="6">NAD-capped RNA hydrolase NudC</fullName>
        <shortName evidence="6">DeNADding enzyme NudC</shortName>
        <ecNumber evidence="6">3.6.1.-</ecNumber>
    </recommendedName>
    <alternativeName>
        <fullName evidence="6">NADH pyrophosphatase</fullName>
        <ecNumber evidence="6">3.6.1.22</ecNumber>
    </alternativeName>
</protein>
<comment type="subunit">
    <text evidence="6">Homodimer.</text>
</comment>
<reference evidence="8" key="1">
    <citation type="submission" date="2020-02" db="EMBL/GenBank/DDBJ databases">
        <authorList>
            <person name="Meier V. D."/>
        </authorList>
    </citation>
    <scope>NUCLEOTIDE SEQUENCE</scope>
    <source>
        <strain evidence="8">AVDCRST_MAG28</strain>
    </source>
</reference>
<dbReference type="PANTHER" id="PTHR11383:SF3">
    <property type="entry name" value="NAD(P)H PYROPHOSPHATASE NUDT13, MITOCHONDRIAL"/>
    <property type="match status" value="1"/>
</dbReference>
<evidence type="ECO:0000256" key="3">
    <source>
        <dbReference type="ARBA" id="ARBA00022842"/>
    </source>
</evidence>